<gene>
    <name evidence="4" type="ORF">EVC35_05175</name>
</gene>
<evidence type="ECO:0000256" key="2">
    <source>
        <dbReference type="ARBA" id="ARBA00022679"/>
    </source>
</evidence>
<evidence type="ECO:0000313" key="5">
    <source>
        <dbReference type="Proteomes" id="UP001167919"/>
    </source>
</evidence>
<dbReference type="PANTHER" id="PTHR22916">
    <property type="entry name" value="GLYCOSYLTRANSFERASE"/>
    <property type="match status" value="1"/>
</dbReference>
<sequence length="281" mass="32193">MNSYFLEGNMDLGLISIIVPVFNRSETIVKTVNSLLKQSYQNIEIILVDDASTDISFGINQLFVRSDPRVRALRNSQNMGVSATRNHGLKVAKGNWIVFVDADDWVEADYIENFVKMAQKSEAELLISGHLGDHSLARLELPFSKKMMTSREVIEDVIGELGPIGGYPWNKMFKRSIIQRYTIHFHEEISFLEDELFTIEYAQHINKAYYDSKAYYHYEIQEDSLSVNGLSKMLPAIKQRDAILLAEGIDPDDYRHDPISVSRKDWGSWKENLKTNGSESF</sequence>
<organism evidence="4 5">
    <name type="scientific">Oenococcus sicerae</name>
    <dbReference type="NCBI Taxonomy" id="2203724"/>
    <lineage>
        <taxon>Bacteria</taxon>
        <taxon>Bacillati</taxon>
        <taxon>Bacillota</taxon>
        <taxon>Bacilli</taxon>
        <taxon>Lactobacillales</taxon>
        <taxon>Lactobacillaceae</taxon>
        <taxon>Oenococcus</taxon>
    </lineage>
</organism>
<dbReference type="GO" id="GO:0016757">
    <property type="term" value="F:glycosyltransferase activity"/>
    <property type="evidence" value="ECO:0007669"/>
    <property type="project" value="UniProtKB-KW"/>
</dbReference>
<keyword evidence="2" id="KW-0808">Transferase</keyword>
<proteinExistence type="predicted"/>
<dbReference type="EMBL" id="SDWY01000002">
    <property type="protein sequence ID" value="MDN6900396.1"/>
    <property type="molecule type" value="Genomic_DNA"/>
</dbReference>
<feature type="domain" description="Glycosyltransferase 2-like" evidence="3">
    <location>
        <begin position="16"/>
        <end position="128"/>
    </location>
</feature>
<dbReference type="InterPro" id="IPR029044">
    <property type="entry name" value="Nucleotide-diphossugar_trans"/>
</dbReference>
<evidence type="ECO:0000259" key="3">
    <source>
        <dbReference type="Pfam" id="PF00535"/>
    </source>
</evidence>
<dbReference type="SUPFAM" id="SSF53448">
    <property type="entry name" value="Nucleotide-diphospho-sugar transferases"/>
    <property type="match status" value="1"/>
</dbReference>
<dbReference type="InterPro" id="IPR001173">
    <property type="entry name" value="Glyco_trans_2-like"/>
</dbReference>
<dbReference type="PANTHER" id="PTHR22916:SF51">
    <property type="entry name" value="GLYCOSYLTRANSFERASE EPSH-RELATED"/>
    <property type="match status" value="1"/>
</dbReference>
<reference evidence="4" key="1">
    <citation type="submission" date="2019-01" db="EMBL/GenBank/DDBJ databases">
        <title>Oenococcus sicerae UCMA17102.</title>
        <authorList>
            <person name="Cousin F.J."/>
            <person name="Le Guellec R."/>
            <person name="Cretenet M."/>
        </authorList>
    </citation>
    <scope>NUCLEOTIDE SEQUENCE</scope>
    <source>
        <strain evidence="4">UCMA17102</strain>
    </source>
</reference>
<evidence type="ECO:0000256" key="1">
    <source>
        <dbReference type="ARBA" id="ARBA00022676"/>
    </source>
</evidence>
<comment type="caution">
    <text evidence="4">The sequence shown here is derived from an EMBL/GenBank/DDBJ whole genome shotgun (WGS) entry which is preliminary data.</text>
</comment>
<dbReference type="Pfam" id="PF00535">
    <property type="entry name" value="Glycos_transf_2"/>
    <property type="match status" value="1"/>
</dbReference>
<name>A0AAJ1VN56_9LACO</name>
<dbReference type="Proteomes" id="UP001167919">
    <property type="component" value="Unassembled WGS sequence"/>
</dbReference>
<keyword evidence="1" id="KW-0328">Glycosyltransferase</keyword>
<dbReference type="Gene3D" id="3.90.550.10">
    <property type="entry name" value="Spore Coat Polysaccharide Biosynthesis Protein SpsA, Chain A"/>
    <property type="match status" value="1"/>
</dbReference>
<dbReference type="AlphaFoldDB" id="A0AAJ1VN56"/>
<accession>A0AAJ1VN56</accession>
<evidence type="ECO:0000313" key="4">
    <source>
        <dbReference type="EMBL" id="MDN6900396.1"/>
    </source>
</evidence>
<dbReference type="CDD" id="cd00761">
    <property type="entry name" value="Glyco_tranf_GTA_type"/>
    <property type="match status" value="1"/>
</dbReference>
<protein>
    <submittedName>
        <fullName evidence="4">Glycosyltransferase family 2 protein</fullName>
    </submittedName>
</protein>